<comment type="caution">
    <text evidence="2">The sequence shown here is derived from an EMBL/GenBank/DDBJ whole genome shotgun (WGS) entry which is preliminary data.</text>
</comment>
<dbReference type="InterPro" id="IPR021109">
    <property type="entry name" value="Peptidase_aspartic_dom_sf"/>
</dbReference>
<evidence type="ECO:0000259" key="1">
    <source>
        <dbReference type="Pfam" id="PF03732"/>
    </source>
</evidence>
<dbReference type="Pfam" id="PF03732">
    <property type="entry name" value="Retrotrans_gag"/>
    <property type="match status" value="1"/>
</dbReference>
<reference evidence="2" key="1">
    <citation type="submission" date="2020-04" db="EMBL/GenBank/DDBJ databases">
        <authorList>
            <person name="Alioto T."/>
            <person name="Alioto T."/>
            <person name="Gomez Garrido J."/>
        </authorList>
    </citation>
    <scope>NUCLEOTIDE SEQUENCE</scope>
    <source>
        <strain evidence="2">A484AB</strain>
    </source>
</reference>
<feature type="non-terminal residue" evidence="2">
    <location>
        <position position="451"/>
    </location>
</feature>
<dbReference type="Proteomes" id="UP001152795">
    <property type="component" value="Unassembled WGS sequence"/>
</dbReference>
<evidence type="ECO:0000313" key="3">
    <source>
        <dbReference type="Proteomes" id="UP001152795"/>
    </source>
</evidence>
<organism evidence="2 3">
    <name type="scientific">Paramuricea clavata</name>
    <name type="common">Red gorgonian</name>
    <name type="synonym">Violescent sea-whip</name>
    <dbReference type="NCBI Taxonomy" id="317549"/>
    <lineage>
        <taxon>Eukaryota</taxon>
        <taxon>Metazoa</taxon>
        <taxon>Cnidaria</taxon>
        <taxon>Anthozoa</taxon>
        <taxon>Octocorallia</taxon>
        <taxon>Malacalcyonacea</taxon>
        <taxon>Plexauridae</taxon>
        <taxon>Paramuricea</taxon>
    </lineage>
</organism>
<dbReference type="Gene3D" id="2.40.70.10">
    <property type="entry name" value="Acid Proteases"/>
    <property type="match status" value="1"/>
</dbReference>
<dbReference type="AlphaFoldDB" id="A0A6S7LUQ4"/>
<evidence type="ECO:0000313" key="2">
    <source>
        <dbReference type="EMBL" id="CAB4045382.1"/>
    </source>
</evidence>
<protein>
    <recommendedName>
        <fullName evidence="1">Retrotransposon gag domain-containing protein</fullName>
    </recommendedName>
</protein>
<feature type="domain" description="Retrotransposon gag" evidence="1">
    <location>
        <begin position="89"/>
        <end position="180"/>
    </location>
</feature>
<keyword evidence="3" id="KW-1185">Reference proteome</keyword>
<dbReference type="InterPro" id="IPR005162">
    <property type="entry name" value="Retrotrans_gag_dom"/>
</dbReference>
<sequence>MEDQPSMEDRLHNLESGFAEAARRFPIIEEEIRRVTEAGRRTQEKTIIKPPAYWNDRSKDGGFLVWRQQFEDAIAANRYSTDNAIRAAKNAVRGEASELVSDIKSEEFITLDDFLNAFEARFVAEAEANLLKVDFDQLLQGKEETILAFHARCRTLFKRAYPRDVDDTQLRRRFTLGLRDASVRQHRTPADGAAVEGMVKLINGVCSLNATLDFKSHIPVKLNGVSQLAYLDSGNIASNAISKLCLFEIGLTLKDVIRVRTRVGTANPKAPLDVLGKTKRKICLTIGKSTFYIQPLVIDKLAMKFNLCGPFMARHGMDQIHSTGHLKIRDELIPVVNPYDRLASLDNVNTVPAKLTKNLEKWPKESTNVYADAKYQVPANTMMNIALRVASMQSSNRNLNECQGFVKPEKDLSTRIGVDTFNGFTTVDANGCINILVCNNQPEACLISEGT</sequence>
<proteinExistence type="predicted"/>
<name>A0A6S7LUQ4_PARCT</name>
<accession>A0A6S7LUQ4</accession>
<dbReference type="EMBL" id="CACRXK020039126">
    <property type="protein sequence ID" value="CAB4045382.1"/>
    <property type="molecule type" value="Genomic_DNA"/>
</dbReference>
<gene>
    <name evidence="2" type="ORF">PACLA_8A027744</name>
</gene>